<organism evidence="1 2">
    <name type="scientific">Populus tomentosa</name>
    <name type="common">Chinese white poplar</name>
    <dbReference type="NCBI Taxonomy" id="118781"/>
    <lineage>
        <taxon>Eukaryota</taxon>
        <taxon>Viridiplantae</taxon>
        <taxon>Streptophyta</taxon>
        <taxon>Embryophyta</taxon>
        <taxon>Tracheophyta</taxon>
        <taxon>Spermatophyta</taxon>
        <taxon>Magnoliopsida</taxon>
        <taxon>eudicotyledons</taxon>
        <taxon>Gunneridae</taxon>
        <taxon>Pentapetalae</taxon>
        <taxon>rosids</taxon>
        <taxon>fabids</taxon>
        <taxon>Malpighiales</taxon>
        <taxon>Salicaceae</taxon>
        <taxon>Saliceae</taxon>
        <taxon>Populus</taxon>
    </lineage>
</organism>
<comment type="caution">
    <text evidence="1">The sequence shown here is derived from an EMBL/GenBank/DDBJ whole genome shotgun (WGS) entry which is preliminary data.</text>
</comment>
<name>A0A8X8CIG2_POPTO</name>
<keyword evidence="2" id="KW-1185">Reference proteome</keyword>
<dbReference type="AlphaFoldDB" id="A0A8X8CIG2"/>
<evidence type="ECO:0000313" key="1">
    <source>
        <dbReference type="EMBL" id="KAG6754734.1"/>
    </source>
</evidence>
<dbReference type="EMBL" id="JAAWWB010000022">
    <property type="protein sequence ID" value="KAG6754734.1"/>
    <property type="molecule type" value="Genomic_DNA"/>
</dbReference>
<accession>A0A8X8CIG2</accession>
<dbReference type="InterPro" id="IPR050481">
    <property type="entry name" value="UDP-glycosyltransf_plant"/>
</dbReference>
<dbReference type="PANTHER" id="PTHR48049">
    <property type="entry name" value="GLYCOSYLTRANSFERASE"/>
    <property type="match status" value="1"/>
</dbReference>
<dbReference type="OrthoDB" id="859101at2759"/>
<dbReference type="Proteomes" id="UP000886885">
    <property type="component" value="Chromosome 11D"/>
</dbReference>
<dbReference type="PANTHER" id="PTHR48049:SF57">
    <property type="entry name" value="UDP-GLYCOSYLTRANSFERASE 91C1-LIKE"/>
    <property type="match status" value="1"/>
</dbReference>
<protein>
    <submittedName>
        <fullName evidence="1">Uncharacterized protein</fullName>
    </submittedName>
</protein>
<gene>
    <name evidence="1" type="ORF">POTOM_040528</name>
</gene>
<sequence>MEMGRKDLVWSSAESSTKPREWFDFRSSIALNFHKAIGFHADFHGDKYLNLHEKPGGKPVIPVGLLPPERPETGATVNGESWRKMFNWLDEQKPKCVVLVGLGSEIKPTKNQIYEIVYGSELSGLPFTEMEMIPFSRDAIAKALILAIVSKGETCRANASEAAAIFGDHELHQDYYIVRCIVCLKSGVQKRTDGTPLQTSWFWVF</sequence>
<dbReference type="GO" id="GO:0035251">
    <property type="term" value="F:UDP-glucosyltransferase activity"/>
    <property type="evidence" value="ECO:0007669"/>
    <property type="project" value="InterPro"/>
</dbReference>
<reference evidence="1" key="1">
    <citation type="journal article" date="2020" name="bioRxiv">
        <title>Hybrid origin of Populus tomentosa Carr. identified through genome sequencing and phylogenomic analysis.</title>
        <authorList>
            <person name="An X."/>
            <person name="Gao K."/>
            <person name="Chen Z."/>
            <person name="Li J."/>
            <person name="Yang X."/>
            <person name="Yang X."/>
            <person name="Zhou J."/>
            <person name="Guo T."/>
            <person name="Zhao T."/>
            <person name="Huang S."/>
            <person name="Miao D."/>
            <person name="Khan W.U."/>
            <person name="Rao P."/>
            <person name="Ye M."/>
            <person name="Lei B."/>
            <person name="Liao W."/>
            <person name="Wang J."/>
            <person name="Ji L."/>
            <person name="Li Y."/>
            <person name="Guo B."/>
            <person name="Mustafa N.S."/>
            <person name="Li S."/>
            <person name="Yun Q."/>
            <person name="Keller S.R."/>
            <person name="Mao J."/>
            <person name="Zhang R."/>
            <person name="Strauss S.H."/>
        </authorList>
    </citation>
    <scope>NUCLEOTIDE SEQUENCE</scope>
    <source>
        <strain evidence="1">GM15</strain>
        <tissue evidence="1">Leaf</tissue>
    </source>
</reference>
<evidence type="ECO:0000313" key="2">
    <source>
        <dbReference type="Proteomes" id="UP000886885"/>
    </source>
</evidence>
<proteinExistence type="predicted"/>